<accession>A0ABT6HZC9</accession>
<proteinExistence type="predicted"/>
<gene>
    <name evidence="1" type="ORF">QCN29_32475</name>
</gene>
<keyword evidence="2" id="KW-1185">Reference proteome</keyword>
<organism evidence="1 2">
    <name type="scientific">Streptomyces chengmaiensis</name>
    <dbReference type="NCBI Taxonomy" id="3040919"/>
    <lineage>
        <taxon>Bacteria</taxon>
        <taxon>Bacillati</taxon>
        <taxon>Actinomycetota</taxon>
        <taxon>Actinomycetes</taxon>
        <taxon>Kitasatosporales</taxon>
        <taxon>Streptomycetaceae</taxon>
        <taxon>Streptomyces</taxon>
    </lineage>
</organism>
<dbReference type="EMBL" id="JARWBG010000065">
    <property type="protein sequence ID" value="MDH2393399.1"/>
    <property type="molecule type" value="Genomic_DNA"/>
</dbReference>
<evidence type="ECO:0000313" key="1">
    <source>
        <dbReference type="EMBL" id="MDH2393399.1"/>
    </source>
</evidence>
<evidence type="ECO:0000313" key="2">
    <source>
        <dbReference type="Proteomes" id="UP001223144"/>
    </source>
</evidence>
<comment type="caution">
    <text evidence="1">The sequence shown here is derived from an EMBL/GenBank/DDBJ whole genome shotgun (WGS) entry which is preliminary data.</text>
</comment>
<dbReference type="RefSeq" id="WP_279932652.1">
    <property type="nucleotide sequence ID" value="NZ_JARWBG010000065.1"/>
</dbReference>
<dbReference type="Proteomes" id="UP001223144">
    <property type="component" value="Unassembled WGS sequence"/>
</dbReference>
<reference evidence="1 2" key="1">
    <citation type="submission" date="2023-04" db="EMBL/GenBank/DDBJ databases">
        <title>Streptomyces chengmaiensis sp. nov. isolated from the stem of mangrove plant in Hainan.</title>
        <authorList>
            <person name="Huang X."/>
            <person name="Zhou S."/>
            <person name="Chu X."/>
            <person name="Xie Y."/>
            <person name="Lin Y."/>
        </authorList>
    </citation>
    <scope>NUCLEOTIDE SEQUENCE [LARGE SCALE GENOMIC DNA]</scope>
    <source>
        <strain evidence="1 2">HNM0663</strain>
    </source>
</reference>
<name>A0ABT6HZC9_9ACTN</name>
<protein>
    <submittedName>
        <fullName evidence="1">Uncharacterized protein</fullName>
    </submittedName>
</protein>
<sequence length="82" mass="9347">MTPRPDDIAKAREDLKKTLAAAKAKRDKIFEETEKAREAAEAEMWKTVKTELDGAYHGARTDAVEVLGFTRDYILKQTKKYS</sequence>